<evidence type="ECO:0000313" key="2">
    <source>
        <dbReference type="EMBL" id="HIJ99646.1"/>
    </source>
</evidence>
<accession>A0A832XIS2</accession>
<protein>
    <submittedName>
        <fullName evidence="2">Uncharacterized protein</fullName>
    </submittedName>
</protein>
<feature type="transmembrane region" description="Helical" evidence="1">
    <location>
        <begin position="19"/>
        <end position="38"/>
    </location>
</feature>
<feature type="transmembrane region" description="Helical" evidence="1">
    <location>
        <begin position="140"/>
        <end position="166"/>
    </location>
</feature>
<name>A0A832XIS2_9ARCH</name>
<gene>
    <name evidence="2" type="ORF">H1011_02380</name>
</gene>
<evidence type="ECO:0000256" key="1">
    <source>
        <dbReference type="SAM" id="Phobius"/>
    </source>
</evidence>
<feature type="transmembrane region" description="Helical" evidence="1">
    <location>
        <begin position="110"/>
        <end position="133"/>
    </location>
</feature>
<evidence type="ECO:0000313" key="3">
    <source>
        <dbReference type="Proteomes" id="UP000604391"/>
    </source>
</evidence>
<feature type="transmembrane region" description="Helical" evidence="1">
    <location>
        <begin position="186"/>
        <end position="212"/>
    </location>
</feature>
<keyword evidence="1" id="KW-0472">Membrane</keyword>
<feature type="transmembrane region" description="Helical" evidence="1">
    <location>
        <begin position="44"/>
        <end position="62"/>
    </location>
</feature>
<keyword evidence="1" id="KW-0812">Transmembrane</keyword>
<dbReference type="AlphaFoldDB" id="A0A832XIS2"/>
<comment type="caution">
    <text evidence="2">The sequence shown here is derived from an EMBL/GenBank/DDBJ whole genome shotgun (WGS) entry which is preliminary data.</text>
</comment>
<dbReference type="EMBL" id="DVAD01000014">
    <property type="protein sequence ID" value="HIJ99646.1"/>
    <property type="molecule type" value="Genomic_DNA"/>
</dbReference>
<feature type="transmembrane region" description="Helical" evidence="1">
    <location>
        <begin position="224"/>
        <end position="246"/>
    </location>
</feature>
<organism evidence="2 3">
    <name type="scientific">Candidatus Undinarchaeum marinum</name>
    <dbReference type="NCBI Taxonomy" id="2756141"/>
    <lineage>
        <taxon>Archaea</taxon>
        <taxon>Candidatus Undinarchaeota</taxon>
        <taxon>Candidatus Undinarchaeia</taxon>
        <taxon>Candidatus Undinarchaeales</taxon>
        <taxon>Candidatus Undinarchaeaceae</taxon>
        <taxon>Candidatus Undinarchaeum</taxon>
    </lineage>
</organism>
<dbReference type="Proteomes" id="UP000604391">
    <property type="component" value="Unassembled WGS sequence"/>
</dbReference>
<sequence>MVLEALFTVEEAKQEPSNLFLLGVVISTVALWLSFYIFPQGASTWMLFIITLAIVPLMHKAFMGEEAKDMAHSKKLLRGHLPIIKMYLYLFLGIFVSLLFWYIFLPTHLLEIIFSVQMNVASTILTDGAILIMSLKVLTLFMLLTFIYGAGGILILAWDAALTSVIVGNLLKHVILGSYVPGMAAILLPAVFQIIAYSIAAVAAGILSVAFYKGHLKGKLAKYILIDFTVLSLVALVMLAVGALIAQGVVA</sequence>
<keyword evidence="1" id="KW-1133">Transmembrane helix</keyword>
<proteinExistence type="predicted"/>
<reference evidence="2 3" key="1">
    <citation type="journal article" name="Nat. Commun.">
        <title>Undinarchaeota illuminate DPANN phylogeny and the impact of gene transfer on archaeal evolution.</title>
        <authorList>
            <person name="Dombrowski N."/>
            <person name="Williams T.A."/>
            <person name="Sun J."/>
            <person name="Woodcroft B.J."/>
            <person name="Lee J.H."/>
            <person name="Minh B.Q."/>
            <person name="Rinke C."/>
            <person name="Spang A."/>
        </authorList>
    </citation>
    <scope>NUCLEOTIDE SEQUENCE [LARGE SCALE GENOMIC DNA]</scope>
    <source>
        <strain evidence="2">MAG_bin17</strain>
    </source>
</reference>
<feature type="transmembrane region" description="Helical" evidence="1">
    <location>
        <begin position="83"/>
        <end position="104"/>
    </location>
</feature>
<keyword evidence="3" id="KW-1185">Reference proteome</keyword>